<evidence type="ECO:0000313" key="1">
    <source>
        <dbReference type="EMBL" id="BAS26397.1"/>
    </source>
</evidence>
<dbReference type="RefSeq" id="WP_068133924.1">
    <property type="nucleotide sequence ID" value="NZ_AP014924.1"/>
</dbReference>
<sequence>MTVARRFRPAHSGRFVQLGRRVGLFLLVLCFPGPGASAQIDPLVYLPAGTTARWTLNVTHTVDTALFSEDGRTWRSDEETLQLAVERPVTPDLAMNLALVGSHSSAQVEGQPRADTWALDQLSVVFIHPLASQWFGGRPTLSGGVHLPLGAPSAKVGYRLRASSAWLSDPLALELDAGLQVAPQRRPVYDLGAAITFVANRRVSLVGHVGLGDVLGPGPDSTLWLGLYRHASDPGGPLWGFGFEHAVESGRTVPGYHLLLSVGL</sequence>
<gene>
    <name evidence="1" type="ORF">LIP_0540</name>
</gene>
<evidence type="ECO:0000313" key="2">
    <source>
        <dbReference type="Proteomes" id="UP000065807"/>
    </source>
</evidence>
<reference evidence="2" key="1">
    <citation type="submission" date="2015-07" db="EMBL/GenBank/DDBJ databases">
        <title>Complete genome sequence and phylogenetic analysis of Limnochorda pilosa.</title>
        <authorList>
            <person name="Watanabe M."/>
            <person name="Kojima H."/>
            <person name="Fukui M."/>
        </authorList>
    </citation>
    <scope>NUCLEOTIDE SEQUENCE [LARGE SCALE GENOMIC DNA]</scope>
    <source>
        <strain evidence="2">HC45</strain>
    </source>
</reference>
<dbReference type="Proteomes" id="UP000065807">
    <property type="component" value="Chromosome"/>
</dbReference>
<dbReference type="EMBL" id="AP014924">
    <property type="protein sequence ID" value="BAS26397.1"/>
    <property type="molecule type" value="Genomic_DNA"/>
</dbReference>
<dbReference type="KEGG" id="lpil:LIP_0540"/>
<name>A0A0K2SH83_LIMPI</name>
<proteinExistence type="predicted"/>
<protein>
    <submittedName>
        <fullName evidence="1">Uncharacterized protein</fullName>
    </submittedName>
</protein>
<dbReference type="AlphaFoldDB" id="A0A0K2SH83"/>
<keyword evidence="2" id="KW-1185">Reference proteome</keyword>
<accession>A0A0K2SH83</accession>
<organism evidence="1 2">
    <name type="scientific">Limnochorda pilosa</name>
    <dbReference type="NCBI Taxonomy" id="1555112"/>
    <lineage>
        <taxon>Bacteria</taxon>
        <taxon>Bacillati</taxon>
        <taxon>Bacillota</taxon>
        <taxon>Limnochordia</taxon>
        <taxon>Limnochordales</taxon>
        <taxon>Limnochordaceae</taxon>
        <taxon>Limnochorda</taxon>
    </lineage>
</organism>
<reference evidence="2" key="2">
    <citation type="journal article" date="2016" name="Int. J. Syst. Evol. Microbiol.">
        <title>Complete genome sequence and cell structure of Limnochorda pilosa, a Gram-negative spore-former within the phylum Firmicutes.</title>
        <authorList>
            <person name="Watanabe M."/>
            <person name="Kojima H."/>
            <person name="Fukui M."/>
        </authorList>
    </citation>
    <scope>NUCLEOTIDE SEQUENCE [LARGE SCALE GENOMIC DNA]</scope>
    <source>
        <strain evidence="2">HC45</strain>
    </source>
</reference>